<evidence type="ECO:0008006" key="3">
    <source>
        <dbReference type="Google" id="ProtNLM"/>
    </source>
</evidence>
<dbReference type="SUPFAM" id="SSF53756">
    <property type="entry name" value="UDP-Glycosyltransferase/glycogen phosphorylase"/>
    <property type="match status" value="1"/>
</dbReference>
<sequence>MRKVLIITYYWPPAGGPGVQRWLKFVTYLREFNIEPVVYIPENPNYPITDESFLNEVPEGITIYRQPIFEPYRLANILSKKKTKRISSGIIETQDQSFLERTMLWVRGNYFIPDARKYWVKPSIKFLIKVLKKEVINTIITSGPPHSVHLIGLGLKKKMKLQWLADFRDPWTSIGYHKKLKLSRFAQNKHKELERLVLTSADKLIVTSKTTKKEFESITKKSIKVITNGFEPADNKGIQLDSKFTISHIGSLLGGRNPKNLWKVLAGLVNEKEGFKESLQLQFAGVVSKETMQSILEAGLESYTSYLGYVDHQKALELQRASQVLLLVEIDLEETKGIIPGKLFEYMAAKRPILGVGPKGWEVAKMVEDTYSGQIFKHQSESDLKSVILDWFLQYQRQKLTISSTNINQYSRRELTGKLAEYITWESY</sequence>
<dbReference type="Gene3D" id="3.40.50.2000">
    <property type="entry name" value="Glycogen Phosphorylase B"/>
    <property type="match status" value="2"/>
</dbReference>
<comment type="caution">
    <text evidence="1">The sequence shown here is derived from an EMBL/GenBank/DDBJ whole genome shotgun (WGS) entry which is preliminary data.</text>
</comment>
<dbReference type="AlphaFoldDB" id="A0A846QYJ6"/>
<proteinExistence type="predicted"/>
<name>A0A846QYJ6_9FLAO</name>
<evidence type="ECO:0000313" key="2">
    <source>
        <dbReference type="Proteomes" id="UP000590442"/>
    </source>
</evidence>
<protein>
    <recommendedName>
        <fullName evidence="3">Glycosyl transferase family 1</fullName>
    </recommendedName>
</protein>
<accession>A0A846QYJ6</accession>
<dbReference type="EMBL" id="JAATJJ010000001">
    <property type="protein sequence ID" value="NJB69689.1"/>
    <property type="molecule type" value="Genomic_DNA"/>
</dbReference>
<reference evidence="1 2" key="1">
    <citation type="submission" date="2020-03" db="EMBL/GenBank/DDBJ databases">
        <title>Genomic Encyclopedia of Type Strains, Phase IV (KMG-IV): sequencing the most valuable type-strain genomes for metagenomic binning, comparative biology and taxonomic classification.</title>
        <authorList>
            <person name="Goeker M."/>
        </authorList>
    </citation>
    <scope>NUCLEOTIDE SEQUENCE [LARGE SCALE GENOMIC DNA]</scope>
    <source>
        <strain evidence="1 2">DSM 29762</strain>
    </source>
</reference>
<gene>
    <name evidence="1" type="ORF">GGR42_000151</name>
</gene>
<organism evidence="1 2">
    <name type="scientific">Saonia flava</name>
    <dbReference type="NCBI Taxonomy" id="523696"/>
    <lineage>
        <taxon>Bacteria</taxon>
        <taxon>Pseudomonadati</taxon>
        <taxon>Bacteroidota</taxon>
        <taxon>Flavobacteriia</taxon>
        <taxon>Flavobacteriales</taxon>
        <taxon>Flavobacteriaceae</taxon>
        <taxon>Saonia</taxon>
    </lineage>
</organism>
<keyword evidence="2" id="KW-1185">Reference proteome</keyword>
<dbReference type="RefSeq" id="WP_167959866.1">
    <property type="nucleotide sequence ID" value="NZ_JAATJJ010000001.1"/>
</dbReference>
<dbReference type="Proteomes" id="UP000590442">
    <property type="component" value="Unassembled WGS sequence"/>
</dbReference>
<dbReference type="CDD" id="cd03794">
    <property type="entry name" value="GT4_WbuB-like"/>
    <property type="match status" value="1"/>
</dbReference>
<evidence type="ECO:0000313" key="1">
    <source>
        <dbReference type="EMBL" id="NJB69689.1"/>
    </source>
</evidence>